<evidence type="ECO:0000313" key="3">
    <source>
        <dbReference type="Proteomes" id="UP000649328"/>
    </source>
</evidence>
<feature type="compositionally biased region" description="Polar residues" evidence="1">
    <location>
        <begin position="543"/>
        <end position="552"/>
    </location>
</feature>
<keyword evidence="3" id="KW-1185">Reference proteome</keyword>
<feature type="compositionally biased region" description="Basic and acidic residues" evidence="1">
    <location>
        <begin position="334"/>
        <end position="345"/>
    </location>
</feature>
<proteinExistence type="predicted"/>
<feature type="region of interest" description="Disordered" evidence="1">
    <location>
        <begin position="543"/>
        <end position="583"/>
    </location>
</feature>
<comment type="caution">
    <text evidence="2">The sequence shown here is derived from an EMBL/GenBank/DDBJ whole genome shotgun (WGS) entry which is preliminary data.</text>
</comment>
<evidence type="ECO:0000313" key="2">
    <source>
        <dbReference type="EMBL" id="KAF8004250.1"/>
    </source>
</evidence>
<feature type="compositionally biased region" description="Basic and acidic residues" evidence="1">
    <location>
        <begin position="413"/>
        <end position="423"/>
    </location>
</feature>
<feature type="region of interest" description="Disordered" evidence="1">
    <location>
        <begin position="317"/>
        <end position="355"/>
    </location>
</feature>
<feature type="compositionally biased region" description="Basic residues" evidence="1">
    <location>
        <begin position="377"/>
        <end position="388"/>
    </location>
</feature>
<sequence>MPPSISTLHPPTNTRPSALALRLNPEVLQQLRSLQRAHQKPKLIVKDGKFLIKISDTLVYPCLASPETLRLDVYSPKQSTENDYVFTGTVTSRLNVLSDPKQIREHMRVAADVPDLPPPSERAAPPEKAPTPTASAPKRPSSVDLKAYSVVSLDSGADVTAKFISLVALGPMTKPFIEEKMNLQKYLRQSEIDQLFSAHTQPYLRKDTFTEGDVYPLAPPEDAMQKSYVILKDKAYKDLRPGQWHAYTEHERQLIIDICNHALSRLGFLETHPLRLRIVEQTSPARPIKKLASLGGGLLISSTKKLAVPQLLPAPKSPSFLAGRASTESPKFNSEARKRFAEKGRKTIGSPLRQDDATLARGASVILSLSSDEERHARKTGQRDKRHSNTSTHSTSSGNSNTNSYTLPSSVNEEPHLESDHDTRPKVVATLLPNRPSSSFTNHEKKQQYYAQLADKFRLRYLEYEELHRQLSKDSRKNSHSDKKKSLMKLFELHNTLSEWKKRLWDYHNENSMAEEVMHLSKHRKLNSLSKISALAPLTSKLSSTERFSNGTGHMGTRQTDTKRKQPYYERQPAPRAKFALDY</sequence>
<accession>A0A8H7GV05</accession>
<feature type="region of interest" description="Disordered" evidence="1">
    <location>
        <begin position="367"/>
        <end position="423"/>
    </location>
</feature>
<organism evidence="2 3">
    <name type="scientific">Metschnikowia pulcherrima</name>
    <dbReference type="NCBI Taxonomy" id="27326"/>
    <lineage>
        <taxon>Eukaryota</taxon>
        <taxon>Fungi</taxon>
        <taxon>Dikarya</taxon>
        <taxon>Ascomycota</taxon>
        <taxon>Saccharomycotina</taxon>
        <taxon>Pichiomycetes</taxon>
        <taxon>Metschnikowiaceae</taxon>
        <taxon>Metschnikowia</taxon>
    </lineage>
</organism>
<protein>
    <submittedName>
        <fullName evidence="2">Uncharacterized protein</fullName>
    </submittedName>
</protein>
<dbReference type="AlphaFoldDB" id="A0A8H7GV05"/>
<name>A0A8H7GV05_9ASCO</name>
<feature type="region of interest" description="Disordered" evidence="1">
    <location>
        <begin position="109"/>
        <end position="140"/>
    </location>
</feature>
<evidence type="ECO:0000256" key="1">
    <source>
        <dbReference type="SAM" id="MobiDB-lite"/>
    </source>
</evidence>
<reference evidence="2" key="1">
    <citation type="submission" date="2020-10" db="EMBL/GenBank/DDBJ databases">
        <title>The Whole-Genome Sequence of Metschnikowia persimmonesis, a Novel Endophytic Yeast Species Isolated from Medicinal Plant Diospyros kaki Thumb.</title>
        <authorList>
            <person name="Rahmat E."/>
            <person name="Kang Y."/>
        </authorList>
    </citation>
    <scope>NUCLEOTIDE SEQUENCE</scope>
    <source>
        <strain evidence="2">KIOM G15050</strain>
    </source>
</reference>
<dbReference type="EMBL" id="JACBPP010000002">
    <property type="protein sequence ID" value="KAF8004250.1"/>
    <property type="molecule type" value="Genomic_DNA"/>
</dbReference>
<feature type="compositionally biased region" description="Low complexity" evidence="1">
    <location>
        <begin position="389"/>
        <end position="404"/>
    </location>
</feature>
<dbReference type="Proteomes" id="UP000649328">
    <property type="component" value="Unassembled WGS sequence"/>
</dbReference>
<gene>
    <name evidence="2" type="ORF">HF325_001698</name>
</gene>
<dbReference type="OrthoDB" id="2587563at2759"/>
<feature type="compositionally biased region" description="Low complexity" evidence="1">
    <location>
        <begin position="130"/>
        <end position="140"/>
    </location>
</feature>